<dbReference type="EMBL" id="QAPF01000086">
    <property type="protein sequence ID" value="TEA17495.1"/>
    <property type="molecule type" value="Genomic_DNA"/>
</dbReference>
<keyword evidence="4" id="KW-1185">Reference proteome</keyword>
<accession>A0A4R8TGN2</accession>
<evidence type="ECO:0000256" key="1">
    <source>
        <dbReference type="SAM" id="Coils"/>
    </source>
</evidence>
<feature type="region of interest" description="Disordered" evidence="2">
    <location>
        <begin position="664"/>
        <end position="685"/>
    </location>
</feature>
<feature type="coiled-coil region" evidence="1">
    <location>
        <begin position="441"/>
        <end position="510"/>
    </location>
</feature>
<comment type="caution">
    <text evidence="3">The sequence shown here is derived from an EMBL/GenBank/DDBJ whole genome shotgun (WGS) entry which is preliminary data.</text>
</comment>
<gene>
    <name evidence="3" type="ORF">C8034_v009083</name>
</gene>
<proteinExistence type="predicted"/>
<reference evidence="3 4" key="1">
    <citation type="submission" date="2018-11" db="EMBL/GenBank/DDBJ databases">
        <title>Genome sequence and assembly of Colletotrichum sidae.</title>
        <authorList>
            <person name="Gan P."/>
            <person name="Shirasu K."/>
        </authorList>
    </citation>
    <scope>NUCLEOTIDE SEQUENCE [LARGE SCALE GENOMIC DNA]</scope>
    <source>
        <strain evidence="3 4">CBS 518.97</strain>
    </source>
</reference>
<keyword evidence="1" id="KW-0175">Coiled coil</keyword>
<protein>
    <submittedName>
        <fullName evidence="3">Uncharacterized protein</fullName>
    </submittedName>
</protein>
<dbReference type="Proteomes" id="UP000295604">
    <property type="component" value="Unassembled WGS sequence"/>
</dbReference>
<organism evidence="3 4">
    <name type="scientific">Colletotrichum sidae</name>
    <dbReference type="NCBI Taxonomy" id="1347389"/>
    <lineage>
        <taxon>Eukaryota</taxon>
        <taxon>Fungi</taxon>
        <taxon>Dikarya</taxon>
        <taxon>Ascomycota</taxon>
        <taxon>Pezizomycotina</taxon>
        <taxon>Sordariomycetes</taxon>
        <taxon>Hypocreomycetidae</taxon>
        <taxon>Glomerellales</taxon>
        <taxon>Glomerellaceae</taxon>
        <taxon>Colletotrichum</taxon>
        <taxon>Colletotrichum orbiculare species complex</taxon>
    </lineage>
</organism>
<feature type="coiled-coil region" evidence="1">
    <location>
        <begin position="266"/>
        <end position="303"/>
    </location>
</feature>
<sequence>MLTDKFNKADKEMLGTVEDMASKLVEVFSDVQRAESSATRAATLPDGLEGLEGRLTSRLDRLEGTHREDIAKQDRRIEDLIKTLGTEVAQRRALSLENEKLKTRLTAIETSSRSMSSTVEKHKKAVEAQFANVDTSSQSISTKVEEHTRSMEHLQDIMTTPRPNPNLPSRPLDAQYIEEIRKVRMESRCGFNELRGEMSKLKTKLAEVDTIVSAHDTKLGEMDAVVSDHDIKLGDLDAELINDSCSAVTSTLPKCQQDISGLRSDVRKLESTQERFNKDAQQLERLEHSQSQLGSRHEQLKSEHEKLVSGYEKLESGHRELMSEFQEKFVPELDSAKTGLGQLFAETKQAWSSHEQIVHLLSDMETLRTEQNKLRSDLEAPRHDKADKSEQVSTSVEALRASLNELQSAVEVLGSKMQQKPSGDDSFVLASVLKEFNTPILKRVSDWVEELKKRATALEQQVGTMQTALDNPRFVELLSNLTTSVTDTHIPELKVKLDKHDERIKALEGASTTDISRTVEQANAARGDATSRAIETLKKQMEMNEQSIKGVQDSIQSIRGDLSTHSERINDIESNAKCIDGIETETQKLRADLAQESEMVNKKLGALQHCYKDVDTRMNNLVTQELFTLILQYIENYRPSEAQLGQLVETLQTQVRQQELRLVKVERSSDSSSGEEPAAKKRKYMTNGMVGFMNGHH</sequence>
<name>A0A4R8TGN2_9PEZI</name>
<evidence type="ECO:0000313" key="4">
    <source>
        <dbReference type="Proteomes" id="UP000295604"/>
    </source>
</evidence>
<evidence type="ECO:0000256" key="2">
    <source>
        <dbReference type="SAM" id="MobiDB-lite"/>
    </source>
</evidence>
<dbReference type="Gene3D" id="1.10.287.1490">
    <property type="match status" value="1"/>
</dbReference>
<evidence type="ECO:0000313" key="3">
    <source>
        <dbReference type="EMBL" id="TEA17495.1"/>
    </source>
</evidence>
<dbReference type="AlphaFoldDB" id="A0A4R8TGN2"/>